<protein>
    <recommendedName>
        <fullName evidence="7">Signal transduction histidine kinase 5TM receptor LytS transmembrane region domain-containing protein</fullName>
    </recommendedName>
</protein>
<dbReference type="InterPro" id="IPR011620">
    <property type="entry name" value="Sig_transdc_His_kinase_LytS_TM"/>
</dbReference>
<accession>A0ABR6WRU6</accession>
<evidence type="ECO:0000256" key="6">
    <source>
        <dbReference type="SAM" id="Phobius"/>
    </source>
</evidence>
<comment type="subcellular location">
    <subcellularLocation>
        <location evidence="1">Cell membrane</location>
        <topology evidence="1">Multi-pass membrane protein</topology>
    </subcellularLocation>
</comment>
<keyword evidence="9" id="KW-1185">Reference proteome</keyword>
<evidence type="ECO:0000313" key="8">
    <source>
        <dbReference type="EMBL" id="MBC3803337.1"/>
    </source>
</evidence>
<evidence type="ECO:0000256" key="3">
    <source>
        <dbReference type="ARBA" id="ARBA00022692"/>
    </source>
</evidence>
<keyword evidence="2" id="KW-1003">Cell membrane</keyword>
<feature type="transmembrane region" description="Helical" evidence="6">
    <location>
        <begin position="54"/>
        <end position="75"/>
    </location>
</feature>
<sequence>MDENPGIAKTVATKRGESMSTQLLKDLVTNTSLLLAISIVYNLFFIHFDRQKKWLEGIIGVFVGGMGMLLMLNTVSFSNGIIFDTRSILISVTGLFLGYLPTIIATVIISAYRISLGGAGALTGVLVTVTSAVIGLICYKYQLQKILKKPKMVWPELYGWRCQAHLTY</sequence>
<feature type="domain" description="Signal transduction histidine kinase 5TM receptor LytS transmembrane region" evidence="7">
    <location>
        <begin position="55"/>
        <end position="145"/>
    </location>
</feature>
<feature type="transmembrane region" description="Helical" evidence="6">
    <location>
        <begin position="118"/>
        <end position="139"/>
    </location>
</feature>
<keyword evidence="3 6" id="KW-0812">Transmembrane</keyword>
<evidence type="ECO:0000256" key="2">
    <source>
        <dbReference type="ARBA" id="ARBA00022475"/>
    </source>
</evidence>
<organism evidence="8 9">
    <name type="scientific">Acetobacterium fimetarium</name>
    <dbReference type="NCBI Taxonomy" id="52691"/>
    <lineage>
        <taxon>Bacteria</taxon>
        <taxon>Bacillati</taxon>
        <taxon>Bacillota</taxon>
        <taxon>Clostridia</taxon>
        <taxon>Eubacteriales</taxon>
        <taxon>Eubacteriaceae</taxon>
        <taxon>Acetobacterium</taxon>
    </lineage>
</organism>
<dbReference type="Proteomes" id="UP000603234">
    <property type="component" value="Unassembled WGS sequence"/>
</dbReference>
<dbReference type="EMBL" id="WJBC01000002">
    <property type="protein sequence ID" value="MBC3803337.1"/>
    <property type="molecule type" value="Genomic_DNA"/>
</dbReference>
<feature type="transmembrane region" description="Helical" evidence="6">
    <location>
        <begin position="87"/>
        <end position="112"/>
    </location>
</feature>
<evidence type="ECO:0000256" key="1">
    <source>
        <dbReference type="ARBA" id="ARBA00004651"/>
    </source>
</evidence>
<evidence type="ECO:0000256" key="5">
    <source>
        <dbReference type="ARBA" id="ARBA00023136"/>
    </source>
</evidence>
<evidence type="ECO:0000313" key="9">
    <source>
        <dbReference type="Proteomes" id="UP000603234"/>
    </source>
</evidence>
<dbReference type="Pfam" id="PF07694">
    <property type="entry name" value="5TM-5TMR_LYT"/>
    <property type="match status" value="1"/>
</dbReference>
<gene>
    <name evidence="8" type="ORF">GH808_02625</name>
</gene>
<proteinExistence type="predicted"/>
<reference evidence="8 9" key="1">
    <citation type="journal article" date="2020" name="mSystems">
        <title>Defining Genomic and Predicted Metabolic Features of the Acetobacterium Genus.</title>
        <authorList>
            <person name="Ross D.E."/>
            <person name="Marshall C.W."/>
            <person name="Gulliver D."/>
            <person name="May H.D."/>
            <person name="Norman R.S."/>
        </authorList>
    </citation>
    <scope>NUCLEOTIDE SEQUENCE [LARGE SCALE GENOMIC DNA]</scope>
    <source>
        <strain evidence="8 9">DSM 8238</strain>
    </source>
</reference>
<name>A0ABR6WRU6_9FIRM</name>
<keyword evidence="4 6" id="KW-1133">Transmembrane helix</keyword>
<comment type="caution">
    <text evidence="8">The sequence shown here is derived from an EMBL/GenBank/DDBJ whole genome shotgun (WGS) entry which is preliminary data.</text>
</comment>
<evidence type="ECO:0000259" key="7">
    <source>
        <dbReference type="Pfam" id="PF07694"/>
    </source>
</evidence>
<keyword evidence="5 6" id="KW-0472">Membrane</keyword>
<feature type="transmembrane region" description="Helical" evidence="6">
    <location>
        <begin position="27"/>
        <end position="48"/>
    </location>
</feature>
<evidence type="ECO:0000256" key="4">
    <source>
        <dbReference type="ARBA" id="ARBA00022989"/>
    </source>
</evidence>